<protein>
    <submittedName>
        <fullName evidence="1">Uncharacterized protein</fullName>
    </submittedName>
</protein>
<dbReference type="AlphaFoldDB" id="A0A7R9LZH5"/>
<organism evidence="1">
    <name type="scientific">Oppiella nova</name>
    <dbReference type="NCBI Taxonomy" id="334625"/>
    <lineage>
        <taxon>Eukaryota</taxon>
        <taxon>Metazoa</taxon>
        <taxon>Ecdysozoa</taxon>
        <taxon>Arthropoda</taxon>
        <taxon>Chelicerata</taxon>
        <taxon>Arachnida</taxon>
        <taxon>Acari</taxon>
        <taxon>Acariformes</taxon>
        <taxon>Sarcoptiformes</taxon>
        <taxon>Oribatida</taxon>
        <taxon>Brachypylina</taxon>
        <taxon>Oppioidea</taxon>
        <taxon>Oppiidae</taxon>
        <taxon>Oppiella</taxon>
    </lineage>
</organism>
<dbReference type="EMBL" id="OC918850">
    <property type="protein sequence ID" value="CAD7650221.1"/>
    <property type="molecule type" value="Genomic_DNA"/>
</dbReference>
<name>A0A7R9LZH5_9ACAR</name>
<evidence type="ECO:0000313" key="1">
    <source>
        <dbReference type="EMBL" id="CAD7650221.1"/>
    </source>
</evidence>
<dbReference type="Proteomes" id="UP000728032">
    <property type="component" value="Unassembled WGS sequence"/>
</dbReference>
<sequence>MKALVYGKAVNISEVIVFGVPSYDENILIEFICLKMPQLTKLLYAFDSPVPHIQPIEYLTELQHLGLLSNDEYGIDLSSLITKTMPNVKCLQLNLHFDPYML</sequence>
<feature type="non-terminal residue" evidence="1">
    <location>
        <position position="102"/>
    </location>
</feature>
<dbReference type="EMBL" id="CAJPVJ010004025">
    <property type="protein sequence ID" value="CAG2168201.1"/>
    <property type="molecule type" value="Genomic_DNA"/>
</dbReference>
<proteinExistence type="predicted"/>
<keyword evidence="2" id="KW-1185">Reference proteome</keyword>
<evidence type="ECO:0000313" key="2">
    <source>
        <dbReference type="Proteomes" id="UP000728032"/>
    </source>
</evidence>
<gene>
    <name evidence="1" type="ORF">ONB1V03_LOCUS7693</name>
</gene>
<reference evidence="1" key="1">
    <citation type="submission" date="2020-11" db="EMBL/GenBank/DDBJ databases">
        <authorList>
            <person name="Tran Van P."/>
        </authorList>
    </citation>
    <scope>NUCLEOTIDE SEQUENCE</scope>
</reference>
<accession>A0A7R9LZH5</accession>